<feature type="binding site" evidence="12">
    <location>
        <position position="251"/>
    </location>
    <ligand>
        <name>K(+)</name>
        <dbReference type="ChEBI" id="CHEBI:29103"/>
    </ligand>
</feature>
<feature type="binding site" evidence="12">
    <location>
        <position position="140"/>
    </location>
    <ligand>
        <name>substrate</name>
    </ligand>
</feature>
<keyword evidence="15" id="KW-1185">Reference proteome</keyword>
<dbReference type="Pfam" id="PF00294">
    <property type="entry name" value="PfkB"/>
    <property type="match status" value="1"/>
</dbReference>
<dbReference type="UniPathway" id="UPA00916">
    <property type="reaction ID" value="UER00889"/>
</dbReference>
<evidence type="ECO:0000256" key="12">
    <source>
        <dbReference type="HAMAP-Rule" id="MF_01987"/>
    </source>
</evidence>
<comment type="caution">
    <text evidence="12">Lacks conserved residue(s) required for the propagation of feature annotation.</text>
</comment>
<comment type="subunit">
    <text evidence="12">Homodimer.</text>
</comment>
<keyword evidence="4 12" id="KW-0808">Transferase</keyword>
<dbReference type="Gene3D" id="3.40.1190.20">
    <property type="match status" value="1"/>
</dbReference>
<proteinExistence type="inferred from homology"/>
<keyword evidence="12" id="KW-0963">Cytoplasm</keyword>
<dbReference type="PANTHER" id="PTHR10584">
    <property type="entry name" value="SUGAR KINASE"/>
    <property type="match status" value="1"/>
</dbReference>
<dbReference type="PRINTS" id="PR00990">
    <property type="entry name" value="RIBOKINASE"/>
</dbReference>
<keyword evidence="10 12" id="KW-0630">Potassium</keyword>
<gene>
    <name evidence="12" type="primary">rbsK</name>
    <name evidence="14" type="ORF">E1269_11475</name>
</gene>
<dbReference type="RefSeq" id="WP_131894494.1">
    <property type="nucleotide sequence ID" value="NZ_SMKZ01000013.1"/>
</dbReference>
<keyword evidence="11 12" id="KW-0119">Carbohydrate metabolism</keyword>
<evidence type="ECO:0000256" key="5">
    <source>
        <dbReference type="ARBA" id="ARBA00022723"/>
    </source>
</evidence>
<dbReference type="EMBL" id="SMKZ01000013">
    <property type="protein sequence ID" value="TDE10686.1"/>
    <property type="molecule type" value="Genomic_DNA"/>
</dbReference>
<evidence type="ECO:0000256" key="9">
    <source>
        <dbReference type="ARBA" id="ARBA00022842"/>
    </source>
</evidence>
<evidence type="ECO:0000256" key="2">
    <source>
        <dbReference type="ARBA" id="ARBA00012035"/>
    </source>
</evidence>
<feature type="binding site" evidence="12">
    <location>
        <position position="292"/>
    </location>
    <ligand>
        <name>K(+)</name>
        <dbReference type="ChEBI" id="CHEBI:29103"/>
    </ligand>
</feature>
<accession>A0A4R5DAL8</accession>
<comment type="function">
    <text evidence="12">Catalyzes the phosphorylation of ribose at O-5 in a reaction requiring ATP and magnesium. The resulting D-ribose-5-phosphate can then be used either for sythesis of nucleotides, histidine, and tryptophan, or as a component of the pentose phosphate pathway.</text>
</comment>
<dbReference type="InterPro" id="IPR002139">
    <property type="entry name" value="Ribo/fructo_kinase"/>
</dbReference>
<feature type="binding site" evidence="12">
    <location>
        <position position="290"/>
    </location>
    <ligand>
        <name>K(+)</name>
        <dbReference type="ChEBI" id="CHEBI:29103"/>
    </ligand>
</feature>
<dbReference type="FunCoup" id="A0A4R5DAL8">
    <property type="interactions" value="351"/>
</dbReference>
<comment type="cofactor">
    <cofactor evidence="12">
        <name>Mg(2+)</name>
        <dbReference type="ChEBI" id="CHEBI:18420"/>
    </cofactor>
    <text evidence="12">Requires a divalent cation, most likely magnesium in vivo, as an electrophilic catalyst to aid phosphoryl group transfer. It is the chelate of the metal and the nucleotide that is the actual substrate.</text>
</comment>
<keyword evidence="8 12" id="KW-0067">ATP-binding</keyword>
<evidence type="ECO:0000256" key="11">
    <source>
        <dbReference type="ARBA" id="ARBA00023277"/>
    </source>
</evidence>
<dbReference type="GO" id="GO:0005524">
    <property type="term" value="F:ATP binding"/>
    <property type="evidence" value="ECO:0007669"/>
    <property type="project" value="UniProtKB-UniRule"/>
</dbReference>
<dbReference type="GO" id="GO:0005829">
    <property type="term" value="C:cytosol"/>
    <property type="evidence" value="ECO:0007669"/>
    <property type="project" value="TreeGrafter"/>
</dbReference>
<dbReference type="SUPFAM" id="SSF53613">
    <property type="entry name" value="Ribokinase-like"/>
    <property type="match status" value="1"/>
</dbReference>
<comment type="activity regulation">
    <text evidence="12">Activated by a monovalent cation that binds near, but not in, the active site. The most likely occupant of the site in vivo is potassium. Ion binding induces a conformational change that may alter substrate affinity.</text>
</comment>
<evidence type="ECO:0000313" key="14">
    <source>
        <dbReference type="EMBL" id="TDE10686.1"/>
    </source>
</evidence>
<comment type="similarity">
    <text evidence="1">Belongs to the carbohydrate kinase pfkB family.</text>
</comment>
<comment type="similarity">
    <text evidence="12">Belongs to the carbohydrate kinase PfkB family. Ribokinase subfamily.</text>
</comment>
<feature type="binding site" evidence="12">
    <location>
        <begin position="11"/>
        <end position="13"/>
    </location>
    <ligand>
        <name>substrate</name>
    </ligand>
</feature>
<keyword evidence="9 12" id="KW-0460">Magnesium</keyword>
<evidence type="ECO:0000256" key="8">
    <source>
        <dbReference type="ARBA" id="ARBA00022840"/>
    </source>
</evidence>
<evidence type="ECO:0000256" key="4">
    <source>
        <dbReference type="ARBA" id="ARBA00022679"/>
    </source>
</evidence>
<organism evidence="14 15">
    <name type="scientific">Jiangella asiatica</name>
    <dbReference type="NCBI Taxonomy" id="2530372"/>
    <lineage>
        <taxon>Bacteria</taxon>
        <taxon>Bacillati</taxon>
        <taxon>Actinomycetota</taxon>
        <taxon>Actinomycetes</taxon>
        <taxon>Jiangellales</taxon>
        <taxon>Jiangellaceae</taxon>
        <taxon>Jiangella</taxon>
    </lineage>
</organism>
<feature type="domain" description="Carbohydrate kinase PfkB" evidence="13">
    <location>
        <begin position="1"/>
        <end position="299"/>
    </location>
</feature>
<sequence>MTSVVVVGSVNLDFVVAAPRIPAPGETILGSELVTRPGGKGGNQAVAAARLGAETVLVAAVGDDRMGEDLRRTLAGEGLDVSELTVIAGVSTGAALIVVDERGENSIVVAPGANGKLDTDRITRRTDLLGPGDVLSLQIEVPLATSLEAATRAKRAGASVLLNTAPLPPLPNATLERLLATIDVVVANEGEALALTGATPPADPAGWADLAAGVCGLGPRLAVVTLGEHGAVAAEGGRSYVQPAFAADVVDTTGAGDCFAAAFSVALARGLPTGEALRRACAAGAIATTRLGAQEAMPTADELDRFLE</sequence>
<feature type="active site" description="Proton acceptor" evidence="12">
    <location>
        <position position="257"/>
    </location>
</feature>
<dbReference type="GO" id="GO:0019303">
    <property type="term" value="P:D-ribose catabolic process"/>
    <property type="evidence" value="ECO:0007669"/>
    <property type="project" value="UniProtKB-UniRule"/>
</dbReference>
<feature type="binding site" evidence="12">
    <location>
        <position position="287"/>
    </location>
    <ligand>
        <name>K(+)</name>
        <dbReference type="ChEBI" id="CHEBI:29103"/>
    </ligand>
</feature>
<evidence type="ECO:0000259" key="13">
    <source>
        <dbReference type="Pfam" id="PF00294"/>
    </source>
</evidence>
<dbReference type="GO" id="GO:0046872">
    <property type="term" value="F:metal ion binding"/>
    <property type="evidence" value="ECO:0007669"/>
    <property type="project" value="UniProtKB-KW"/>
</dbReference>
<evidence type="ECO:0000256" key="6">
    <source>
        <dbReference type="ARBA" id="ARBA00022741"/>
    </source>
</evidence>
<dbReference type="InterPro" id="IPR002173">
    <property type="entry name" value="Carboh/pur_kinase_PfkB_CS"/>
</dbReference>
<comment type="subcellular location">
    <subcellularLocation>
        <location evidence="12">Cytoplasm</location>
    </subcellularLocation>
</comment>
<evidence type="ECO:0000256" key="3">
    <source>
        <dbReference type="ARBA" id="ARBA00016943"/>
    </source>
</evidence>
<feature type="binding site" evidence="12">
    <location>
        <position position="257"/>
    </location>
    <ligand>
        <name>substrate</name>
    </ligand>
</feature>
<dbReference type="Proteomes" id="UP000294739">
    <property type="component" value="Unassembled WGS sequence"/>
</dbReference>
<feature type="binding site" evidence="12">
    <location>
        <begin position="256"/>
        <end position="257"/>
    </location>
    <ligand>
        <name>ATP</name>
        <dbReference type="ChEBI" id="CHEBI:30616"/>
    </ligand>
</feature>
<dbReference type="PROSITE" id="PS00584">
    <property type="entry name" value="PFKB_KINASES_2"/>
    <property type="match status" value="1"/>
</dbReference>
<dbReference type="GO" id="GO:0004747">
    <property type="term" value="F:ribokinase activity"/>
    <property type="evidence" value="ECO:0007669"/>
    <property type="project" value="UniProtKB-UniRule"/>
</dbReference>
<comment type="catalytic activity">
    <reaction evidence="12">
        <text>D-ribose + ATP = D-ribose 5-phosphate + ADP + H(+)</text>
        <dbReference type="Rhea" id="RHEA:13697"/>
        <dbReference type="ChEBI" id="CHEBI:15378"/>
        <dbReference type="ChEBI" id="CHEBI:30616"/>
        <dbReference type="ChEBI" id="CHEBI:47013"/>
        <dbReference type="ChEBI" id="CHEBI:78346"/>
        <dbReference type="ChEBI" id="CHEBI:456216"/>
        <dbReference type="EC" id="2.7.1.15"/>
    </reaction>
</comment>
<name>A0A4R5DAL8_9ACTN</name>
<comment type="caution">
    <text evidence="14">The sequence shown here is derived from an EMBL/GenBank/DDBJ whole genome shotgun (WGS) entry which is preliminary data.</text>
</comment>
<evidence type="ECO:0000256" key="10">
    <source>
        <dbReference type="ARBA" id="ARBA00022958"/>
    </source>
</evidence>
<keyword evidence="7 12" id="KW-0418">Kinase</keyword>
<protein>
    <recommendedName>
        <fullName evidence="3 12">Ribokinase</fullName>
        <shortName evidence="12">RK</shortName>
        <ecNumber evidence="2 12">2.7.1.15</ecNumber>
    </recommendedName>
</protein>
<comment type="pathway">
    <text evidence="12">Carbohydrate metabolism; D-ribose degradation; D-ribose 5-phosphate from beta-D-ribopyranose: step 2/2.</text>
</comment>
<dbReference type="EC" id="2.7.1.15" evidence="2 12"/>
<dbReference type="InterPro" id="IPR011877">
    <property type="entry name" value="Ribokinase"/>
</dbReference>
<evidence type="ECO:0000313" key="15">
    <source>
        <dbReference type="Proteomes" id="UP000294739"/>
    </source>
</evidence>
<dbReference type="OrthoDB" id="9775849at2"/>
<dbReference type="AlphaFoldDB" id="A0A4R5DAL8"/>
<feature type="binding site" evidence="12">
    <location>
        <begin position="39"/>
        <end position="43"/>
    </location>
    <ligand>
        <name>substrate</name>
    </ligand>
</feature>
<keyword evidence="6 12" id="KW-0547">Nucleotide-binding</keyword>
<evidence type="ECO:0000256" key="7">
    <source>
        <dbReference type="ARBA" id="ARBA00022777"/>
    </source>
</evidence>
<feature type="binding site" evidence="12">
    <location>
        <position position="188"/>
    </location>
    <ligand>
        <name>ATP</name>
        <dbReference type="ChEBI" id="CHEBI:30616"/>
    </ligand>
</feature>
<dbReference type="HAMAP" id="MF_01987">
    <property type="entry name" value="Ribokinase"/>
    <property type="match status" value="1"/>
</dbReference>
<feature type="binding site" evidence="12">
    <location>
        <begin position="225"/>
        <end position="230"/>
    </location>
    <ligand>
        <name>ATP</name>
        <dbReference type="ChEBI" id="CHEBI:30616"/>
    </ligand>
</feature>
<dbReference type="InParanoid" id="A0A4R5DAL8"/>
<evidence type="ECO:0000256" key="1">
    <source>
        <dbReference type="ARBA" id="ARBA00005380"/>
    </source>
</evidence>
<reference evidence="14 15" key="1">
    <citation type="submission" date="2019-03" db="EMBL/GenBank/DDBJ databases">
        <title>Draft genome sequences of novel Actinobacteria.</title>
        <authorList>
            <person name="Sahin N."/>
            <person name="Ay H."/>
            <person name="Saygin H."/>
        </authorList>
    </citation>
    <scope>NUCLEOTIDE SEQUENCE [LARGE SCALE GENOMIC DNA]</scope>
    <source>
        <strain evidence="14 15">5K138</strain>
    </source>
</reference>
<dbReference type="CDD" id="cd01174">
    <property type="entry name" value="ribokinase"/>
    <property type="match status" value="1"/>
</dbReference>
<dbReference type="InterPro" id="IPR011611">
    <property type="entry name" value="PfkB_dom"/>
</dbReference>
<dbReference type="PANTHER" id="PTHR10584:SF166">
    <property type="entry name" value="RIBOKINASE"/>
    <property type="match status" value="1"/>
</dbReference>
<keyword evidence="5 12" id="KW-0479">Metal-binding</keyword>
<dbReference type="InterPro" id="IPR029056">
    <property type="entry name" value="Ribokinase-like"/>
</dbReference>
<feature type="binding site" evidence="12">
    <location>
        <position position="253"/>
    </location>
    <ligand>
        <name>K(+)</name>
        <dbReference type="ChEBI" id="CHEBI:29103"/>
    </ligand>
</feature>